<dbReference type="GO" id="GO:0016491">
    <property type="term" value="F:oxidoreductase activity"/>
    <property type="evidence" value="ECO:0007669"/>
    <property type="project" value="InterPro"/>
</dbReference>
<feature type="chain" id="PRO_5021984979" evidence="5">
    <location>
        <begin position="22"/>
        <end position="394"/>
    </location>
</feature>
<organism evidence="7 8">
    <name type="scientific">Flavobacterium zepuense</name>
    <dbReference type="NCBI Taxonomy" id="2593302"/>
    <lineage>
        <taxon>Bacteria</taxon>
        <taxon>Pseudomonadati</taxon>
        <taxon>Bacteroidota</taxon>
        <taxon>Flavobacteriia</taxon>
        <taxon>Flavobacteriales</taxon>
        <taxon>Flavobacteriaceae</taxon>
        <taxon>Flavobacterium</taxon>
    </lineage>
</organism>
<evidence type="ECO:0000313" key="7">
    <source>
        <dbReference type="EMBL" id="TRW27469.1"/>
    </source>
</evidence>
<evidence type="ECO:0000313" key="8">
    <source>
        <dbReference type="Proteomes" id="UP000320643"/>
    </source>
</evidence>
<dbReference type="GO" id="GO:0016209">
    <property type="term" value="F:antioxidant activity"/>
    <property type="evidence" value="ECO:0007669"/>
    <property type="project" value="InterPro"/>
</dbReference>
<comment type="caution">
    <text evidence="7">The sequence shown here is derived from an EMBL/GenBank/DDBJ whole genome shotgun (WGS) entry which is preliminary data.</text>
</comment>
<evidence type="ECO:0000256" key="4">
    <source>
        <dbReference type="ARBA" id="ARBA00023284"/>
    </source>
</evidence>
<reference evidence="7 8" key="1">
    <citation type="submission" date="2019-07" db="EMBL/GenBank/DDBJ databases">
        <title>Flavobacterium sp. nov., isolated from glacier ice.</title>
        <authorList>
            <person name="Liu Q."/>
            <person name="Xin Y.-H."/>
        </authorList>
    </citation>
    <scope>NUCLEOTIDE SEQUENCE [LARGE SCALE GENOMIC DNA]</scope>
    <source>
        <strain evidence="7 8">ZT4R6</strain>
    </source>
</reference>
<proteinExistence type="predicted"/>
<dbReference type="EMBL" id="VJVZ01000001">
    <property type="protein sequence ID" value="TRW27469.1"/>
    <property type="molecule type" value="Genomic_DNA"/>
</dbReference>
<feature type="signal peptide" evidence="5">
    <location>
        <begin position="1"/>
        <end position="21"/>
    </location>
</feature>
<dbReference type="InterPro" id="IPR050553">
    <property type="entry name" value="Thioredoxin_ResA/DsbE_sf"/>
</dbReference>
<evidence type="ECO:0000256" key="5">
    <source>
        <dbReference type="SAM" id="SignalP"/>
    </source>
</evidence>
<dbReference type="CDD" id="cd02966">
    <property type="entry name" value="TlpA_like_family"/>
    <property type="match status" value="1"/>
</dbReference>
<dbReference type="PROSITE" id="PS51352">
    <property type="entry name" value="THIOREDOXIN_2"/>
    <property type="match status" value="1"/>
</dbReference>
<keyword evidence="4" id="KW-0676">Redox-active center</keyword>
<dbReference type="GO" id="GO:0030313">
    <property type="term" value="C:cell envelope"/>
    <property type="evidence" value="ECO:0007669"/>
    <property type="project" value="UniProtKB-SubCell"/>
</dbReference>
<evidence type="ECO:0000259" key="6">
    <source>
        <dbReference type="PROSITE" id="PS51352"/>
    </source>
</evidence>
<dbReference type="Pfam" id="PF14289">
    <property type="entry name" value="DUF4369"/>
    <property type="match status" value="1"/>
</dbReference>
<dbReference type="InterPro" id="IPR013766">
    <property type="entry name" value="Thioredoxin_domain"/>
</dbReference>
<dbReference type="SUPFAM" id="SSF52833">
    <property type="entry name" value="Thioredoxin-like"/>
    <property type="match status" value="1"/>
</dbReference>
<keyword evidence="5" id="KW-0732">Signal</keyword>
<dbReference type="GO" id="GO:0017004">
    <property type="term" value="P:cytochrome complex assembly"/>
    <property type="evidence" value="ECO:0007669"/>
    <property type="project" value="UniProtKB-KW"/>
</dbReference>
<dbReference type="Proteomes" id="UP000320643">
    <property type="component" value="Unassembled WGS sequence"/>
</dbReference>
<dbReference type="OrthoDB" id="1069091at2"/>
<keyword evidence="8" id="KW-1185">Reference proteome</keyword>
<dbReference type="InterPro" id="IPR000866">
    <property type="entry name" value="AhpC/TSA"/>
</dbReference>
<dbReference type="AlphaFoldDB" id="A0A552VAJ9"/>
<keyword evidence="2" id="KW-0201">Cytochrome c-type biogenesis</keyword>
<evidence type="ECO:0000256" key="2">
    <source>
        <dbReference type="ARBA" id="ARBA00022748"/>
    </source>
</evidence>
<dbReference type="PANTHER" id="PTHR42852:SF6">
    <property type="entry name" value="THIOL:DISULFIDE INTERCHANGE PROTEIN DSBE"/>
    <property type="match status" value="1"/>
</dbReference>
<dbReference type="Pfam" id="PF00578">
    <property type="entry name" value="AhpC-TSA"/>
    <property type="match status" value="1"/>
</dbReference>
<dbReference type="Gene3D" id="3.40.30.10">
    <property type="entry name" value="Glutaredoxin"/>
    <property type="match status" value="1"/>
</dbReference>
<protein>
    <submittedName>
        <fullName evidence="7">AhpC/TSA family protein</fullName>
    </submittedName>
</protein>
<dbReference type="InterPro" id="IPR036249">
    <property type="entry name" value="Thioredoxin-like_sf"/>
</dbReference>
<evidence type="ECO:0000256" key="3">
    <source>
        <dbReference type="ARBA" id="ARBA00023157"/>
    </source>
</evidence>
<dbReference type="PANTHER" id="PTHR42852">
    <property type="entry name" value="THIOL:DISULFIDE INTERCHANGE PROTEIN DSBE"/>
    <property type="match status" value="1"/>
</dbReference>
<dbReference type="RefSeq" id="WP_143371697.1">
    <property type="nucleotide sequence ID" value="NZ_VJVZ01000001.1"/>
</dbReference>
<keyword evidence="3" id="KW-1015">Disulfide bond</keyword>
<dbReference type="InterPro" id="IPR025380">
    <property type="entry name" value="DUF4369"/>
</dbReference>
<feature type="domain" description="Thioredoxin" evidence="6">
    <location>
        <begin position="254"/>
        <end position="394"/>
    </location>
</feature>
<name>A0A552VAJ9_9FLAO</name>
<gene>
    <name evidence="7" type="ORF">FMM05_02175</name>
</gene>
<accession>A0A552VAJ9</accession>
<comment type="subcellular location">
    <subcellularLocation>
        <location evidence="1">Cell envelope</location>
    </subcellularLocation>
</comment>
<dbReference type="PROSITE" id="PS51257">
    <property type="entry name" value="PROKAR_LIPOPROTEIN"/>
    <property type="match status" value="1"/>
</dbReference>
<sequence length="394" mass="43238">MKKAILFLAAAAMVVSCKQLAENEYEVTGTFADNTFDGKTIILEKQGGMMGLTPIDTVKVEGDKFVIKGTATDPEMVMINVEGKTDGRINFILEPGEIEIKVDKDTLYKSVTGGTFNNEKLEEFKGISYKIYQENKKTEAANMAKGQEAMKTNDTVTLNKLRKDKESTVKKWNGQLVDFVKKNPKAYCNLMVLGQVAQMRISSMDEVKKLFDGLDPSLKKTKEGKQISDYFAKLEAEKNGQPAPTAEGAEAAGAKVGDLAPQFSAPTPDGKQLALKQALGKVTIVDFWASWCKPCRAENPNVVALYNELHSKGLNIIGVSLDRTADKWTEAITADKLTWNHVSNLKFWDEPIAKQYGVASIPATFVLDANGTIVAKDLRGPELKAKVQELLAKS</sequence>
<evidence type="ECO:0000256" key="1">
    <source>
        <dbReference type="ARBA" id="ARBA00004196"/>
    </source>
</evidence>